<feature type="transmembrane region" description="Helical" evidence="2">
    <location>
        <begin position="175"/>
        <end position="198"/>
    </location>
</feature>
<sequence length="232" mass="24430">MSLTDRPAPARTDVSGADTSAATSSRVPAQRTRRQHEPLADPPTASWVRRRAAVLVAGGLAWSLTTYAVGLNTPAGELPGRIADLSSFCFQAGVMALLTIIHRTQALGPGRVARGFLRVEAVLLGLAMVNSLLAATVADMGNPVQFWTDPFWPLSMLGMLVCGVRIAVAGRWQGVLRFYPSIAEAYFPLVMGSILLFGRDAADIASGTVVLLGYTGMGVVIAARPDLVGARG</sequence>
<feature type="compositionally biased region" description="Polar residues" evidence="1">
    <location>
        <begin position="17"/>
        <end position="27"/>
    </location>
</feature>
<evidence type="ECO:0000256" key="2">
    <source>
        <dbReference type="SAM" id="Phobius"/>
    </source>
</evidence>
<feature type="transmembrane region" description="Helical" evidence="2">
    <location>
        <begin position="121"/>
        <end position="138"/>
    </location>
</feature>
<evidence type="ECO:0000256" key="1">
    <source>
        <dbReference type="SAM" id="MobiDB-lite"/>
    </source>
</evidence>
<name>A0A316B1D6_9ACTN</name>
<dbReference type="AlphaFoldDB" id="A0A316B1D6"/>
<organism evidence="3 4">
    <name type="scientific">Quadrisphaera granulorum</name>
    <dbReference type="NCBI Taxonomy" id="317664"/>
    <lineage>
        <taxon>Bacteria</taxon>
        <taxon>Bacillati</taxon>
        <taxon>Actinomycetota</taxon>
        <taxon>Actinomycetes</taxon>
        <taxon>Kineosporiales</taxon>
        <taxon>Kineosporiaceae</taxon>
        <taxon>Quadrisphaera</taxon>
    </lineage>
</organism>
<dbReference type="RefSeq" id="WP_109772515.1">
    <property type="nucleotide sequence ID" value="NZ_QGDQ01000001.1"/>
</dbReference>
<keyword evidence="2" id="KW-0472">Membrane</keyword>
<dbReference type="Proteomes" id="UP000245469">
    <property type="component" value="Unassembled WGS sequence"/>
</dbReference>
<feature type="transmembrane region" description="Helical" evidence="2">
    <location>
        <begin position="82"/>
        <end position="101"/>
    </location>
</feature>
<accession>A0A316B1D6</accession>
<dbReference type="OrthoDB" id="3473322at2"/>
<feature type="region of interest" description="Disordered" evidence="1">
    <location>
        <begin position="1"/>
        <end position="43"/>
    </location>
</feature>
<evidence type="ECO:0000313" key="4">
    <source>
        <dbReference type="Proteomes" id="UP000245469"/>
    </source>
</evidence>
<keyword evidence="2" id="KW-1133">Transmembrane helix</keyword>
<feature type="transmembrane region" description="Helical" evidence="2">
    <location>
        <begin position="204"/>
        <end position="223"/>
    </location>
</feature>
<keyword evidence="2" id="KW-0812">Transmembrane</keyword>
<feature type="transmembrane region" description="Helical" evidence="2">
    <location>
        <begin position="150"/>
        <end position="168"/>
    </location>
</feature>
<dbReference type="EMBL" id="QGDQ01000001">
    <property type="protein sequence ID" value="PWJ56347.1"/>
    <property type="molecule type" value="Genomic_DNA"/>
</dbReference>
<feature type="transmembrane region" description="Helical" evidence="2">
    <location>
        <begin position="52"/>
        <end position="70"/>
    </location>
</feature>
<proteinExistence type="predicted"/>
<gene>
    <name evidence="3" type="ORF">BXY45_101323</name>
</gene>
<protein>
    <submittedName>
        <fullName evidence="3">Uncharacterized protein</fullName>
    </submittedName>
</protein>
<keyword evidence="4" id="KW-1185">Reference proteome</keyword>
<evidence type="ECO:0000313" key="3">
    <source>
        <dbReference type="EMBL" id="PWJ56347.1"/>
    </source>
</evidence>
<reference evidence="3 4" key="1">
    <citation type="submission" date="2018-03" db="EMBL/GenBank/DDBJ databases">
        <title>Genomic Encyclopedia of Archaeal and Bacterial Type Strains, Phase II (KMG-II): from individual species to whole genera.</title>
        <authorList>
            <person name="Goeker M."/>
        </authorList>
    </citation>
    <scope>NUCLEOTIDE SEQUENCE [LARGE SCALE GENOMIC DNA]</scope>
    <source>
        <strain evidence="3 4">DSM 44889</strain>
    </source>
</reference>
<comment type="caution">
    <text evidence="3">The sequence shown here is derived from an EMBL/GenBank/DDBJ whole genome shotgun (WGS) entry which is preliminary data.</text>
</comment>